<reference evidence="1" key="1">
    <citation type="submission" date="2022-06" db="EMBL/GenBank/DDBJ databases">
        <title>Phylogenomic reconstructions and comparative analyses of Kickxellomycotina fungi.</title>
        <authorList>
            <person name="Reynolds N.K."/>
            <person name="Stajich J.E."/>
            <person name="Barry K."/>
            <person name="Grigoriev I.V."/>
            <person name="Crous P."/>
            <person name="Smith M.E."/>
        </authorList>
    </citation>
    <scope>NUCLEOTIDE SEQUENCE</scope>
    <source>
        <strain evidence="1">RSA 2271</strain>
    </source>
</reference>
<organism evidence="1 2">
    <name type="scientific">Spiromyces aspiralis</name>
    <dbReference type="NCBI Taxonomy" id="68401"/>
    <lineage>
        <taxon>Eukaryota</taxon>
        <taxon>Fungi</taxon>
        <taxon>Fungi incertae sedis</taxon>
        <taxon>Zoopagomycota</taxon>
        <taxon>Kickxellomycotina</taxon>
        <taxon>Kickxellomycetes</taxon>
        <taxon>Kickxellales</taxon>
        <taxon>Kickxellaceae</taxon>
        <taxon>Spiromyces</taxon>
    </lineage>
</organism>
<feature type="non-terminal residue" evidence="1">
    <location>
        <position position="1604"/>
    </location>
</feature>
<gene>
    <name evidence="1" type="ORF">EV182_001621</name>
</gene>
<comment type="caution">
    <text evidence="1">The sequence shown here is derived from an EMBL/GenBank/DDBJ whole genome shotgun (WGS) entry which is preliminary data.</text>
</comment>
<accession>A0ACC1HHY5</accession>
<keyword evidence="2" id="KW-1185">Reference proteome</keyword>
<sequence length="1604" mass="173612">MSRIPVPGNNVPLDQDPKSIGINIDTISMVSSNHNNLGSQDSYASIAHDEYGQGTALDSHGRVTVPLGGGEDIGLTRRNISGQFSTWSPNSGPKLASYRGAPEPRSQSHTPLQGPPKYDLYDLGSGDHSSTSDNNSNDNNINHTRGCDAQYMLGDGRMSEDAVMPTMVKRASPPYQRGRQPNGGGGSANISNNGDSHGSLGAWTARRNSWGMSSLGSVEQDTPSHQIHHHAVKHPKKGLLFAAPGGQDDVEFRPVDDPDTMFGTLNGVDDPNTDEDHREVFGDVMSPNSSLSRLNDGSAGGPNSKRFHKLDSNSVTDSVIVNQKAWEGEVSNPFDRTDANNSLGLTSVGEVSGLLDTSQLSKAMPWSGHVGKRHSEDSSNQQGDGQTESRRHAPYKTPRSLGLSPHSDFRGGQNMPATPTTPTTILTRGPQSDPRKRVPGIATSFAGIDPPNHSALDKASSLSPHKEGGQHRGNATAGTPSSGSATGGRLGQKAVVSQIHPFAPVRYISSPLGKGVATPSNLKSDDSASYPEGTPSPRRESRRCNESLGLGSLINDFKDSPHPSGSGGLMGGEAEHASINSPTGSSGSWVLSRLGRGGNVSPRLTDGSDFNTSLTGQYEPFLEPTIDFDDLPKYQTLDWEVQREGSHALHQMSSPPLPTPATVEEPETVRDTRTRPTQISDFGANYLHQQQQHPSAQHLSSQHPSYVTEPTLPYTTSSSSAGNARSPALVPHNGQAHHHTNGDTILPETLLTKQKTHEVMMRRIIGGDTDTQDAGIIDPGTLSPERRLLLEKLRLLKPLMESIASGQEEGKDKVDSIIKFLSPKTDNIESFLSENKSLGLAGDAEMLAASSQLSAKRNSGWSSRVSWKSVGKITETSKAAHHVNSSYPHVADDHDRSFQSPMVYQRPSAPTPSRATRPPRPLPRLPGDYAKEDQAQGRLDSGSTYQEGVSRHHEAEWDANQATNTTPQARDSLSPRDSHHFGGAPRDQLISESLDPPPSIFEELERYEREFVQAEQSGVSTRNSKHLAPPSGPAQDLEDVSKLHAEVARFLSILNEQRDEMSKQMEELRVLSRTILESSTKTVSERANSRSARSLAEFNGQTSAQHLADNNEWEDTGGDQSEDCNGPSIANARPIHQEDKDSVQQSRIDVVKDDELRDPFMETTPASAGHVTATPHNKSLLPRTKHPNSAPPALKTRQSHSAIVAWSQLNKHTRTAEWVRTSSRLARSSTTPTRPRQPSSAGSQSGHVTSRDVEATASATTRLRHDANVWTTPSLSRSRTASSPAMDQTPKTNGDTQLHRPGTYVRDFVPLVGTARRFIVPARPHRGSQAWDERDAEDLPPGSLPLISESPTHVRKPSGNSTRSSARRRPARGVELPRDDGEIMAGPAHDAVQAGDGNNDDDSISIGSDMTITVPDPSDSGAPAMPAGNSGPAAGHRHHRYSQSTGDNTYADEFEARLCGDPQQQANTVRTTPSKRKVATPRHHARSSKSVQTTPKYHIQVEPRDEKEERDELVAQLREIIESFHRNSKDQEQAQTADAPKHSPRQCATCGNSTKTTPSRPNSAAKLGLAENNHRHRDTTTHFRHKIGDENAPFASLQLGPSDH</sequence>
<evidence type="ECO:0000313" key="1">
    <source>
        <dbReference type="EMBL" id="KAJ1675256.1"/>
    </source>
</evidence>
<dbReference type="Proteomes" id="UP001145114">
    <property type="component" value="Unassembled WGS sequence"/>
</dbReference>
<protein>
    <submittedName>
        <fullName evidence="1">Uncharacterized protein</fullName>
    </submittedName>
</protein>
<proteinExistence type="predicted"/>
<evidence type="ECO:0000313" key="2">
    <source>
        <dbReference type="Proteomes" id="UP001145114"/>
    </source>
</evidence>
<dbReference type="EMBL" id="JAMZIH010005397">
    <property type="protein sequence ID" value="KAJ1675256.1"/>
    <property type="molecule type" value="Genomic_DNA"/>
</dbReference>
<name>A0ACC1HHY5_9FUNG</name>